<dbReference type="GO" id="GO:0046872">
    <property type="term" value="F:metal ion binding"/>
    <property type="evidence" value="ECO:0007669"/>
    <property type="project" value="InterPro"/>
</dbReference>
<dbReference type="GO" id="GO:0003677">
    <property type="term" value="F:DNA binding"/>
    <property type="evidence" value="ECO:0007669"/>
    <property type="project" value="InterPro"/>
</dbReference>
<dbReference type="AlphaFoldDB" id="A0A455SUW3"/>
<accession>A0A455SUW3</accession>
<gene>
    <name evidence="1" type="ORF">KTA_03660</name>
</gene>
<sequence length="53" mass="5910">MLIQIAAVRSGLDQVARAILEQYLHERIQEAVARGDATLATQDLHEALDRLLL</sequence>
<proteinExistence type="predicted"/>
<evidence type="ECO:0000313" key="1">
    <source>
        <dbReference type="EMBL" id="BBH92167.1"/>
    </source>
</evidence>
<dbReference type="Gene3D" id="1.20.58.1000">
    <property type="entry name" value="Metal-sensitive repressor, helix protomer"/>
    <property type="match status" value="1"/>
</dbReference>
<dbReference type="EMBL" id="AP019377">
    <property type="protein sequence ID" value="BBH92167.1"/>
    <property type="molecule type" value="Genomic_DNA"/>
</dbReference>
<dbReference type="InterPro" id="IPR038390">
    <property type="entry name" value="Metal_Tscrpt_repr_sf"/>
</dbReference>
<reference evidence="1" key="1">
    <citation type="submission" date="2018-12" db="EMBL/GenBank/DDBJ databases">
        <title>Novel natural products biosynthetic potential of the class Ktedonobacteria.</title>
        <authorList>
            <person name="Zheng Y."/>
            <person name="Saitou A."/>
            <person name="Wang C.M."/>
            <person name="Toyoda A."/>
            <person name="Minakuchi Y."/>
            <person name="Sekiguchi Y."/>
            <person name="Ueda K."/>
            <person name="Takano H."/>
            <person name="Sakai Y."/>
            <person name="Yokota A."/>
            <person name="Yabe S."/>
        </authorList>
    </citation>
    <scope>NUCLEOTIDE SEQUENCE</scope>
    <source>
        <strain evidence="1">A3-2</strain>
    </source>
</reference>
<organism evidence="1">
    <name type="scientific">Thermogemmatispora argillosa</name>
    <dbReference type="NCBI Taxonomy" id="2045280"/>
    <lineage>
        <taxon>Bacteria</taxon>
        <taxon>Bacillati</taxon>
        <taxon>Chloroflexota</taxon>
        <taxon>Ktedonobacteria</taxon>
        <taxon>Thermogemmatisporales</taxon>
        <taxon>Thermogemmatisporaceae</taxon>
        <taxon>Thermogemmatispora</taxon>
    </lineage>
</organism>
<dbReference type="Pfam" id="PF02583">
    <property type="entry name" value="Trns_repr_metal"/>
    <property type="match status" value="1"/>
</dbReference>
<dbReference type="InterPro" id="IPR003735">
    <property type="entry name" value="Metal_Tscrpt_repr"/>
</dbReference>
<dbReference type="GO" id="GO:0045892">
    <property type="term" value="P:negative regulation of DNA-templated transcription"/>
    <property type="evidence" value="ECO:0007669"/>
    <property type="project" value="UniProtKB-ARBA"/>
</dbReference>
<name>A0A455SUW3_9CHLR</name>
<protein>
    <submittedName>
        <fullName evidence="1">Uncharacterized protein</fullName>
    </submittedName>
</protein>